<gene>
    <name evidence="2" type="ORF">WHR41_01226</name>
</gene>
<comment type="caution">
    <text evidence="2">The sequence shown here is derived from an EMBL/GenBank/DDBJ whole genome shotgun (WGS) entry which is preliminary data.</text>
</comment>
<dbReference type="Pfam" id="PF23155">
    <property type="entry name" value="DUF7053"/>
    <property type="match status" value="1"/>
</dbReference>
<protein>
    <recommendedName>
        <fullName evidence="1">DUF7053 domain-containing protein</fullName>
    </recommendedName>
</protein>
<feature type="domain" description="DUF7053" evidence="1">
    <location>
        <begin position="3"/>
        <end position="141"/>
    </location>
</feature>
<evidence type="ECO:0000259" key="1">
    <source>
        <dbReference type="Pfam" id="PF23155"/>
    </source>
</evidence>
<dbReference type="GeneID" id="96002670"/>
<evidence type="ECO:0000313" key="2">
    <source>
        <dbReference type="EMBL" id="KAL1590110.1"/>
    </source>
</evidence>
<reference evidence="2 3" key="1">
    <citation type="journal article" date="2020" name="Microbiol. Resour. Announc.">
        <title>Draft Genome Sequence of a Cladosporium Species Isolated from the Mesophotic Ascidian Didemnum maculosum.</title>
        <authorList>
            <person name="Gioti A."/>
            <person name="Siaperas R."/>
            <person name="Nikolaivits E."/>
            <person name="Le Goff G."/>
            <person name="Ouazzani J."/>
            <person name="Kotoulas G."/>
            <person name="Topakas E."/>
        </authorList>
    </citation>
    <scope>NUCLEOTIDE SEQUENCE [LARGE SCALE GENOMIC DNA]</scope>
    <source>
        <strain evidence="2 3">TM138-S3</strain>
    </source>
</reference>
<name>A0AB34L432_9PEZI</name>
<accession>A0AB34L432</accession>
<dbReference type="EMBL" id="JAAQHG020000003">
    <property type="protein sequence ID" value="KAL1590110.1"/>
    <property type="molecule type" value="Genomic_DNA"/>
</dbReference>
<keyword evidence="3" id="KW-1185">Reference proteome</keyword>
<dbReference type="InterPro" id="IPR055481">
    <property type="entry name" value="DUF7053"/>
</dbReference>
<evidence type="ECO:0000313" key="3">
    <source>
        <dbReference type="Proteomes" id="UP000803884"/>
    </source>
</evidence>
<dbReference type="RefSeq" id="XP_069233215.1">
    <property type="nucleotide sequence ID" value="XM_069369832.1"/>
</dbReference>
<dbReference type="Proteomes" id="UP000803884">
    <property type="component" value="Unassembled WGS sequence"/>
</dbReference>
<proteinExistence type="predicted"/>
<sequence>MSTTSVITPFPSNVTESSLIKVLHSHRNIIDALAPGNTSSQYISGNSSMNGSPCVYHVTAPTPVGTSTYPLTITNLADGVDTLVQPKPPVGKLEIKAKWRVEKGKLIEDVIIDGNFMTKRMAKGNVEKNHPGKHAELIQKASCA</sequence>
<organism evidence="2 3">
    <name type="scientific">Cladosporium halotolerans</name>
    <dbReference type="NCBI Taxonomy" id="1052096"/>
    <lineage>
        <taxon>Eukaryota</taxon>
        <taxon>Fungi</taxon>
        <taxon>Dikarya</taxon>
        <taxon>Ascomycota</taxon>
        <taxon>Pezizomycotina</taxon>
        <taxon>Dothideomycetes</taxon>
        <taxon>Dothideomycetidae</taxon>
        <taxon>Cladosporiales</taxon>
        <taxon>Cladosporiaceae</taxon>
        <taxon>Cladosporium</taxon>
    </lineage>
</organism>
<dbReference type="AlphaFoldDB" id="A0AB34L432"/>